<evidence type="ECO:0000313" key="1">
    <source>
        <dbReference type="EMBL" id="MBB5817702.1"/>
    </source>
</evidence>
<name>A0A7W9IBJ7_9ACTN</name>
<protein>
    <submittedName>
        <fullName evidence="1">Uncharacterized protein</fullName>
    </submittedName>
</protein>
<keyword evidence="2" id="KW-1185">Reference proteome</keyword>
<dbReference type="EMBL" id="JACHMP010000001">
    <property type="protein sequence ID" value="MBB5817702.1"/>
    <property type="molecule type" value="Genomic_DNA"/>
</dbReference>
<dbReference type="RefSeq" id="WP_184545249.1">
    <property type="nucleotide sequence ID" value="NZ_JACHMP010000001.1"/>
</dbReference>
<accession>A0A7W9IBJ7</accession>
<evidence type="ECO:0000313" key="2">
    <source>
        <dbReference type="Proteomes" id="UP000540685"/>
    </source>
</evidence>
<proteinExistence type="predicted"/>
<sequence>MKKHTIVAMWEEIPDDADDLALVRGGFRTYLCLCGKSLPDRAGAEQHAAETGQCTTCLGTTTEDIVPGYSQKCTACAGTGRRGAQLTWELAYVEAEMTITVQVVRDLISGFTGPFRLSQVADLVRDTLRLPVGRLPVGPRVRDVLRQLEAMGELVLVSAPEQLLRGTTVVLYNDPYWEHVRN</sequence>
<comment type="caution">
    <text evidence="1">The sequence shown here is derived from an EMBL/GenBank/DDBJ whole genome shotgun (WGS) entry which is preliminary data.</text>
</comment>
<dbReference type="Proteomes" id="UP000540685">
    <property type="component" value="Unassembled WGS sequence"/>
</dbReference>
<reference evidence="1 2" key="1">
    <citation type="submission" date="2020-08" db="EMBL/GenBank/DDBJ databases">
        <title>Sequencing the genomes of 1000 actinobacteria strains.</title>
        <authorList>
            <person name="Klenk H.-P."/>
        </authorList>
    </citation>
    <scope>NUCLEOTIDE SEQUENCE [LARGE SCALE GENOMIC DNA]</scope>
    <source>
        <strain evidence="1 2">DSM 46887</strain>
    </source>
</reference>
<organism evidence="1 2">
    <name type="scientific">Streptosporangium becharense</name>
    <dbReference type="NCBI Taxonomy" id="1816182"/>
    <lineage>
        <taxon>Bacteria</taxon>
        <taxon>Bacillati</taxon>
        <taxon>Actinomycetota</taxon>
        <taxon>Actinomycetes</taxon>
        <taxon>Streptosporangiales</taxon>
        <taxon>Streptosporangiaceae</taxon>
        <taxon>Streptosporangium</taxon>
    </lineage>
</organism>
<gene>
    <name evidence="1" type="ORF">F4562_000764</name>
</gene>
<dbReference type="AlphaFoldDB" id="A0A7W9IBJ7"/>